<protein>
    <submittedName>
        <fullName evidence="1">Toxin HigB2</fullName>
    </submittedName>
</protein>
<dbReference type="EMBL" id="CAAHGQ010000021">
    <property type="protein sequence ID" value="VGQ11227.1"/>
    <property type="molecule type" value="Genomic_DNA"/>
</dbReference>
<dbReference type="Proteomes" id="UP000328848">
    <property type="component" value="Unassembled WGS sequence"/>
</dbReference>
<dbReference type="InterPro" id="IPR009241">
    <property type="entry name" value="HigB-like"/>
</dbReference>
<dbReference type="RefSeq" id="WP_008804168.1">
    <property type="nucleotide sequence ID" value="NZ_CAAHGQ010000021.1"/>
</dbReference>
<dbReference type="Pfam" id="PF05973">
    <property type="entry name" value="Gp49"/>
    <property type="match status" value="1"/>
</dbReference>
<reference evidence="1 2" key="1">
    <citation type="submission" date="2019-04" db="EMBL/GenBank/DDBJ databases">
        <authorList>
            <person name="Brisse S."/>
            <person name="Rodrigues C."/>
        </authorList>
    </citation>
    <scope>NUCLEOTIDE SEQUENCE [LARGE SCALE GENOMIC DNA]</scope>
    <source>
        <strain evidence="1">SB5857</strain>
    </source>
</reference>
<comment type="caution">
    <text evidence="1">The sequence shown here is derived from an EMBL/GenBank/DDBJ whole genome shotgun (WGS) entry which is preliminary data.</text>
</comment>
<sequence length="117" mass="13561">MWTIKTTDMFDRWFTSLNDIDRASVLAALLVLREKGPGLSRPYADTIRGSRYSNMKELRVQSRGDPIRAFFAFDPARTGIVLCAGNKVGNEKRFYHEMLAVADREFTNWLNRLKEKE</sequence>
<dbReference type="AlphaFoldDB" id="A0A8B6IX92"/>
<name>A0A8B6IX92_9ENTR</name>
<accession>A0A8B6IX92</accession>
<proteinExistence type="predicted"/>
<organism evidence="1 2">
    <name type="scientific">Klebsiella africana</name>
    <dbReference type="NCBI Taxonomy" id="2489010"/>
    <lineage>
        <taxon>Bacteria</taxon>
        <taxon>Pseudomonadati</taxon>
        <taxon>Pseudomonadota</taxon>
        <taxon>Gammaproteobacteria</taxon>
        <taxon>Enterobacterales</taxon>
        <taxon>Enterobacteriaceae</taxon>
        <taxon>Klebsiella/Raoultella group</taxon>
        <taxon>Klebsiella</taxon>
    </lineage>
</organism>
<evidence type="ECO:0000313" key="1">
    <source>
        <dbReference type="EMBL" id="VGQ11227.1"/>
    </source>
</evidence>
<evidence type="ECO:0000313" key="2">
    <source>
        <dbReference type="Proteomes" id="UP000328848"/>
    </source>
</evidence>
<gene>
    <name evidence="1" type="primary">higB2_2</name>
    <name evidence="1" type="ORF">SB5857_04461</name>
</gene>